<dbReference type="AlphaFoldDB" id="A0AAD2HQN0"/>
<comment type="caution">
    <text evidence="1">The sequence shown here is derived from an EMBL/GenBank/DDBJ whole genome shotgun (WGS) entry which is preliminary data.</text>
</comment>
<sequence>TMRLRLVLSQATAGRRLLQMQKDDSEKIREQRGVRRALLDPRQGPLTFKQSAAARIEAAKAFRPSGLGRMVVAASEIEKLVLLDDEAPPSYEDVVASLPKSFPERRKRMMPPSSLQRTRSTLAHLDSLPADVHAGPDDIELDKSDIDDLDIELDLQHLELSQTLDVEGMGLDVELDFTGDSNVFGPVKARSAKDKAGRKQGVPRGARLEGWERRRTLAIS</sequence>
<dbReference type="Proteomes" id="UP001295794">
    <property type="component" value="Unassembled WGS sequence"/>
</dbReference>
<protein>
    <submittedName>
        <fullName evidence="1">Uncharacterized protein</fullName>
    </submittedName>
</protein>
<feature type="non-terminal residue" evidence="1">
    <location>
        <position position="1"/>
    </location>
</feature>
<accession>A0AAD2HQN0</accession>
<keyword evidence="2" id="KW-1185">Reference proteome</keyword>
<reference evidence="1" key="1">
    <citation type="submission" date="2023-11" db="EMBL/GenBank/DDBJ databases">
        <authorList>
            <person name="De Vega J J."/>
            <person name="De Vega J J."/>
        </authorList>
    </citation>
    <scope>NUCLEOTIDE SEQUENCE</scope>
</reference>
<dbReference type="EMBL" id="CAVNYO010000440">
    <property type="protein sequence ID" value="CAK5280371.1"/>
    <property type="molecule type" value="Genomic_DNA"/>
</dbReference>
<proteinExistence type="predicted"/>
<organism evidence="1 2">
    <name type="scientific">Mycena citricolor</name>
    <dbReference type="NCBI Taxonomy" id="2018698"/>
    <lineage>
        <taxon>Eukaryota</taxon>
        <taxon>Fungi</taxon>
        <taxon>Dikarya</taxon>
        <taxon>Basidiomycota</taxon>
        <taxon>Agaricomycotina</taxon>
        <taxon>Agaricomycetes</taxon>
        <taxon>Agaricomycetidae</taxon>
        <taxon>Agaricales</taxon>
        <taxon>Marasmiineae</taxon>
        <taxon>Mycenaceae</taxon>
        <taxon>Mycena</taxon>
    </lineage>
</organism>
<gene>
    <name evidence="1" type="ORF">MYCIT1_LOCUS30861</name>
</gene>
<evidence type="ECO:0000313" key="2">
    <source>
        <dbReference type="Proteomes" id="UP001295794"/>
    </source>
</evidence>
<name>A0AAD2HQN0_9AGAR</name>
<evidence type="ECO:0000313" key="1">
    <source>
        <dbReference type="EMBL" id="CAK5280371.1"/>
    </source>
</evidence>